<evidence type="ECO:0000256" key="1">
    <source>
        <dbReference type="SAM" id="Phobius"/>
    </source>
</evidence>
<reference evidence="2 3" key="2">
    <citation type="submission" date="2015-02" db="EMBL/GenBank/DDBJ databases">
        <title>The complete genome of Sphingomonas hengshuiensis sp. WHSC-8 isolated from soil of Hengshui Lake.</title>
        <authorList>
            <person name="Wei S."/>
            <person name="Guo J."/>
            <person name="Su C."/>
            <person name="Wu R."/>
            <person name="Zhang Z."/>
            <person name="Liang K."/>
            <person name="Li H."/>
            <person name="Wang T."/>
            <person name="Liu H."/>
            <person name="Zhang C."/>
            <person name="Li Z."/>
            <person name="Wang Q."/>
            <person name="Meng J."/>
        </authorList>
    </citation>
    <scope>NUCLEOTIDE SEQUENCE [LARGE SCALE GENOMIC DNA]</scope>
    <source>
        <strain evidence="2 3">WHSC-8</strain>
    </source>
</reference>
<keyword evidence="3" id="KW-1185">Reference proteome</keyword>
<dbReference type="Proteomes" id="UP000032300">
    <property type="component" value="Chromosome"/>
</dbReference>
<dbReference type="KEGG" id="sphi:TS85_04075"/>
<feature type="transmembrane region" description="Helical" evidence="1">
    <location>
        <begin position="182"/>
        <end position="203"/>
    </location>
</feature>
<sequence length="440" mass="47356">MGARWYNTVWRWHFYAGLLCMPFILWLATTGTLYLWKPQIEALIERPYDGLAADGPRASAAAQVAAAVAAVPGSTLRRFQLPEDASQSTRITVTSAGVDRRVYVDPYRLRVLHIEREDSRLMRTVFLLHGTLLAGAPGSYLVEIAACWAVVMLLTGLFLWWPRGGAGLAGTLYPRRRRGKRVFWRDLHAVSGIWVAAAALVLISTGLPWAKFWGSYFLEVRKVTGTLDGPPDWTIGGKKVVLDEHAGHGGMASMPPPVPSGPAIDRVVARTYPLGLAAPVMILPPAAPGAPWSVLAQPANRPLAASLTIDGDSGAVTSRRDFAQRHWVDRVVGYGIALHEGALFGLVNQLLGTLTALLLATLSVSGAVMWWRRRPSGVLGAPPARSAPRAGALLLGTIATLAVAMPLFGLTLILALLVEGFVLRGWPAARKWLGLSSIAA</sequence>
<reference evidence="2 3" key="1">
    <citation type="journal article" date="2015" name="Int. J. Syst. Evol. Microbiol.">
        <title>Sphingomonas hengshuiensis sp. nov., isolated from lake wetland.</title>
        <authorList>
            <person name="Wei S."/>
            <person name="Wang T."/>
            <person name="Liu H."/>
            <person name="Zhang C."/>
            <person name="Guo J."/>
            <person name="Wang Q."/>
            <person name="Liang K."/>
            <person name="Zhang Z."/>
        </authorList>
    </citation>
    <scope>NUCLEOTIDE SEQUENCE [LARGE SCALE GENOMIC DNA]</scope>
    <source>
        <strain evidence="2 3">WHSC-8</strain>
    </source>
</reference>
<dbReference type="OrthoDB" id="9791166at2"/>
<feature type="transmembrane region" description="Helical" evidence="1">
    <location>
        <begin position="12"/>
        <end position="36"/>
    </location>
</feature>
<evidence type="ECO:0000313" key="3">
    <source>
        <dbReference type="Proteomes" id="UP000032300"/>
    </source>
</evidence>
<protein>
    <submittedName>
        <fullName evidence="2">Peptidase</fullName>
    </submittedName>
</protein>
<dbReference type="Pfam" id="PF03929">
    <property type="entry name" value="PepSY_TM"/>
    <property type="match status" value="1"/>
</dbReference>
<feature type="transmembrane region" description="Helical" evidence="1">
    <location>
        <begin position="142"/>
        <end position="161"/>
    </location>
</feature>
<dbReference type="InterPro" id="IPR005625">
    <property type="entry name" value="PepSY-ass_TM"/>
</dbReference>
<accession>A0A7U4J6I7</accession>
<keyword evidence="1" id="KW-0812">Transmembrane</keyword>
<dbReference type="PANTHER" id="PTHR34219">
    <property type="entry name" value="IRON-REGULATED INNER MEMBRANE PROTEIN-RELATED"/>
    <property type="match status" value="1"/>
</dbReference>
<keyword evidence="1" id="KW-1133">Transmembrane helix</keyword>
<keyword evidence="1" id="KW-0472">Membrane</keyword>
<dbReference type="RefSeq" id="WP_044330575.1">
    <property type="nucleotide sequence ID" value="NZ_CP010836.1"/>
</dbReference>
<name>A0A7U4J6I7_9SPHN</name>
<gene>
    <name evidence="2" type="ORF">TS85_04075</name>
</gene>
<feature type="transmembrane region" description="Helical" evidence="1">
    <location>
        <begin position="392"/>
        <end position="418"/>
    </location>
</feature>
<proteinExistence type="predicted"/>
<feature type="transmembrane region" description="Helical" evidence="1">
    <location>
        <begin position="350"/>
        <end position="371"/>
    </location>
</feature>
<dbReference type="EMBL" id="CP010836">
    <property type="protein sequence ID" value="AJP71171.1"/>
    <property type="molecule type" value="Genomic_DNA"/>
</dbReference>
<evidence type="ECO:0000313" key="2">
    <source>
        <dbReference type="EMBL" id="AJP71171.1"/>
    </source>
</evidence>
<dbReference type="AlphaFoldDB" id="A0A7U4J6I7"/>
<dbReference type="PANTHER" id="PTHR34219:SF1">
    <property type="entry name" value="PEPSY DOMAIN-CONTAINING PROTEIN"/>
    <property type="match status" value="1"/>
</dbReference>
<organism evidence="2 3">
    <name type="scientific">Sphingomonas hengshuiensis</name>
    <dbReference type="NCBI Taxonomy" id="1609977"/>
    <lineage>
        <taxon>Bacteria</taxon>
        <taxon>Pseudomonadati</taxon>
        <taxon>Pseudomonadota</taxon>
        <taxon>Alphaproteobacteria</taxon>
        <taxon>Sphingomonadales</taxon>
        <taxon>Sphingomonadaceae</taxon>
        <taxon>Sphingomonas</taxon>
    </lineage>
</organism>